<dbReference type="Proteomes" id="UP001219525">
    <property type="component" value="Unassembled WGS sequence"/>
</dbReference>
<evidence type="ECO:0000256" key="1">
    <source>
        <dbReference type="ARBA" id="ARBA00008361"/>
    </source>
</evidence>
<evidence type="ECO:0000313" key="6">
    <source>
        <dbReference type="Proteomes" id="UP001219525"/>
    </source>
</evidence>
<dbReference type="SUPFAM" id="SSF53335">
    <property type="entry name" value="S-adenosyl-L-methionine-dependent methyltransferases"/>
    <property type="match status" value="1"/>
</dbReference>
<dbReference type="GO" id="GO:0008757">
    <property type="term" value="F:S-adenosylmethionine-dependent methyltransferase activity"/>
    <property type="evidence" value="ECO:0007669"/>
    <property type="project" value="InterPro"/>
</dbReference>
<dbReference type="InterPro" id="IPR051052">
    <property type="entry name" value="Diverse_substrate_MTase"/>
</dbReference>
<keyword evidence="3" id="KW-0808">Transferase</keyword>
<comment type="caution">
    <text evidence="5">The sequence shown here is derived from an EMBL/GenBank/DDBJ whole genome shotgun (WGS) entry which is preliminary data.</text>
</comment>
<dbReference type="InterPro" id="IPR029063">
    <property type="entry name" value="SAM-dependent_MTases_sf"/>
</dbReference>
<evidence type="ECO:0000256" key="2">
    <source>
        <dbReference type="ARBA" id="ARBA00022603"/>
    </source>
</evidence>
<dbReference type="InterPro" id="IPR013216">
    <property type="entry name" value="Methyltransf_11"/>
</dbReference>
<dbReference type="EMBL" id="JARJCW010000004">
    <property type="protein sequence ID" value="KAJ7225621.1"/>
    <property type="molecule type" value="Genomic_DNA"/>
</dbReference>
<dbReference type="PANTHER" id="PTHR44942">
    <property type="entry name" value="METHYLTRANSF_11 DOMAIN-CONTAINING PROTEIN"/>
    <property type="match status" value="1"/>
</dbReference>
<feature type="domain" description="Methyltransferase type 11" evidence="4">
    <location>
        <begin position="54"/>
        <end position="151"/>
    </location>
</feature>
<dbReference type="Pfam" id="PF08241">
    <property type="entry name" value="Methyltransf_11"/>
    <property type="match status" value="1"/>
</dbReference>
<dbReference type="CDD" id="cd02440">
    <property type="entry name" value="AdoMet_MTases"/>
    <property type="match status" value="1"/>
</dbReference>
<evidence type="ECO:0000259" key="4">
    <source>
        <dbReference type="Pfam" id="PF08241"/>
    </source>
</evidence>
<dbReference type="Gene3D" id="3.40.50.150">
    <property type="entry name" value="Vaccinia Virus protein VP39"/>
    <property type="match status" value="1"/>
</dbReference>
<reference evidence="5" key="1">
    <citation type="submission" date="2023-03" db="EMBL/GenBank/DDBJ databases">
        <title>Massive genome expansion in bonnet fungi (Mycena s.s.) driven by repeated elements and novel gene families across ecological guilds.</title>
        <authorList>
            <consortium name="Lawrence Berkeley National Laboratory"/>
            <person name="Harder C.B."/>
            <person name="Miyauchi S."/>
            <person name="Viragh M."/>
            <person name="Kuo A."/>
            <person name="Thoen E."/>
            <person name="Andreopoulos B."/>
            <person name="Lu D."/>
            <person name="Skrede I."/>
            <person name="Drula E."/>
            <person name="Henrissat B."/>
            <person name="Morin E."/>
            <person name="Kohler A."/>
            <person name="Barry K."/>
            <person name="LaButti K."/>
            <person name="Morin E."/>
            <person name="Salamov A."/>
            <person name="Lipzen A."/>
            <person name="Mereny Z."/>
            <person name="Hegedus B."/>
            <person name="Baldrian P."/>
            <person name="Stursova M."/>
            <person name="Weitz H."/>
            <person name="Taylor A."/>
            <person name="Grigoriev I.V."/>
            <person name="Nagy L.G."/>
            <person name="Martin F."/>
            <person name="Kauserud H."/>
        </authorList>
    </citation>
    <scope>NUCLEOTIDE SEQUENCE</scope>
    <source>
        <strain evidence="5">9144</strain>
    </source>
</reference>
<name>A0AAD6YPJ1_9AGAR</name>
<comment type="similarity">
    <text evidence="1">Belongs to the methyltransferase superfamily.</text>
</comment>
<dbReference type="PANTHER" id="PTHR44942:SF4">
    <property type="entry name" value="METHYLTRANSFERASE TYPE 11 DOMAIN-CONTAINING PROTEIN"/>
    <property type="match status" value="1"/>
</dbReference>
<accession>A0AAD6YPJ1</accession>
<keyword evidence="2 5" id="KW-0489">Methyltransferase</keyword>
<keyword evidence="6" id="KW-1185">Reference proteome</keyword>
<organism evidence="5 6">
    <name type="scientific">Mycena pura</name>
    <dbReference type="NCBI Taxonomy" id="153505"/>
    <lineage>
        <taxon>Eukaryota</taxon>
        <taxon>Fungi</taxon>
        <taxon>Dikarya</taxon>
        <taxon>Basidiomycota</taxon>
        <taxon>Agaricomycotina</taxon>
        <taxon>Agaricomycetes</taxon>
        <taxon>Agaricomycetidae</taxon>
        <taxon>Agaricales</taxon>
        <taxon>Marasmiineae</taxon>
        <taxon>Mycenaceae</taxon>
        <taxon>Mycena</taxon>
    </lineage>
</organism>
<proteinExistence type="inferred from homology"/>
<evidence type="ECO:0000313" key="5">
    <source>
        <dbReference type="EMBL" id="KAJ7225621.1"/>
    </source>
</evidence>
<protein>
    <submittedName>
        <fullName evidence="5">S-adenosyl-L-methionine-dependent methyltransferase</fullName>
    </submittedName>
</protein>
<evidence type="ECO:0000256" key="3">
    <source>
        <dbReference type="ARBA" id="ARBA00022679"/>
    </source>
</evidence>
<dbReference type="GO" id="GO:0032259">
    <property type="term" value="P:methylation"/>
    <property type="evidence" value="ECO:0007669"/>
    <property type="project" value="UniProtKB-KW"/>
</dbReference>
<dbReference type="AlphaFoldDB" id="A0AAD6YPJ1"/>
<gene>
    <name evidence="5" type="ORF">GGX14DRAFT_639939</name>
</gene>
<sequence length="324" mass="36411">MTTADTSNFFKRADYSEDYWNNYLATRPRYDQLLYKAIYDYHQSHHGLTETAHDVGTGPGQVAEELSSRFNHVVASDNNSTHLAVAQRRLGPLIASQKVSLVQCSAETLADAHPPCSADLITAAECLPLIDADKAIQAFSTVLKHGGTLAIWFYGRPVFAEPEYASKCQPILESILNMLFSKIIKGGGPQHKTGWARATNRMTSFLDDIELKGDVWQDVERHKWNSEYAMPFYGPEACDFTITRSSKIGPDEKVVEKKDPEFWEKQWDLAGVKRFVLANLPTFEENNQDERVEGKYEELGQAMGGEGAVRKFTWPVVLILASKK</sequence>